<evidence type="ECO:0000256" key="2">
    <source>
        <dbReference type="ARBA" id="ARBA00005194"/>
    </source>
</evidence>
<dbReference type="FunFam" id="3.40.47.10:FF:000018">
    <property type="entry name" value="3-oxoacyl-[acyl-carrier-protein] synthase 2"/>
    <property type="match status" value="1"/>
</dbReference>
<evidence type="ECO:0000256" key="11">
    <source>
        <dbReference type="ARBA" id="ARBA00023315"/>
    </source>
</evidence>
<evidence type="ECO:0000256" key="1">
    <source>
        <dbReference type="ARBA" id="ARBA00004496"/>
    </source>
</evidence>
<dbReference type="GO" id="GO:0006633">
    <property type="term" value="P:fatty acid biosynthetic process"/>
    <property type="evidence" value="ECO:0007669"/>
    <property type="project" value="UniProtKB-UniRule"/>
</dbReference>
<dbReference type="InterPro" id="IPR020841">
    <property type="entry name" value="PKS_Beta-ketoAc_synthase_dom"/>
</dbReference>
<keyword evidence="7 14" id="KW-0808">Transferase</keyword>
<keyword evidence="10 14" id="KW-0275">Fatty acid biosynthesis</keyword>
<dbReference type="NCBIfam" id="TIGR03150">
    <property type="entry name" value="fabF"/>
    <property type="match status" value="1"/>
</dbReference>
<dbReference type="PANTHER" id="PTHR11712:SF306">
    <property type="entry name" value="3-OXOACYL-[ACYL-CARRIER-PROTEIN] SYNTHASE 1"/>
    <property type="match status" value="1"/>
</dbReference>
<dbReference type="SUPFAM" id="SSF53901">
    <property type="entry name" value="Thiolase-like"/>
    <property type="match status" value="2"/>
</dbReference>
<evidence type="ECO:0000256" key="10">
    <source>
        <dbReference type="ARBA" id="ARBA00023160"/>
    </source>
</evidence>
<evidence type="ECO:0000259" key="17">
    <source>
        <dbReference type="PROSITE" id="PS52004"/>
    </source>
</evidence>
<gene>
    <name evidence="18" type="primary">fabF</name>
    <name evidence="18" type="ORF">ENW96_02250</name>
</gene>
<dbReference type="CDD" id="cd00834">
    <property type="entry name" value="KAS_I_II"/>
    <property type="match status" value="1"/>
</dbReference>
<evidence type="ECO:0000256" key="4">
    <source>
        <dbReference type="ARBA" id="ARBA00011738"/>
    </source>
</evidence>
<dbReference type="SMART" id="SM00825">
    <property type="entry name" value="PKS_KS"/>
    <property type="match status" value="1"/>
</dbReference>
<dbReference type="PIRSF" id="PIRSF000447">
    <property type="entry name" value="KAS_II"/>
    <property type="match status" value="1"/>
</dbReference>
<evidence type="ECO:0000256" key="13">
    <source>
        <dbReference type="ARBA" id="ARBA00048506"/>
    </source>
</evidence>
<dbReference type="UniPathway" id="UPA00094"/>
<feature type="active site" description="For beta-ketoacyl synthase activity" evidence="15">
    <location>
        <position position="188"/>
    </location>
</feature>
<keyword evidence="6 14" id="KW-0444">Lipid biosynthesis</keyword>
<evidence type="ECO:0000256" key="8">
    <source>
        <dbReference type="ARBA" id="ARBA00022832"/>
    </source>
</evidence>
<accession>A0A7C3V3Q7</accession>
<keyword evidence="11 14" id="KW-0012">Acyltransferase</keyword>
<dbReference type="InterPro" id="IPR014030">
    <property type="entry name" value="Ketoacyl_synth_N"/>
</dbReference>
<evidence type="ECO:0000256" key="5">
    <source>
        <dbReference type="ARBA" id="ARBA00022490"/>
    </source>
</evidence>
<dbReference type="PANTHER" id="PTHR11712">
    <property type="entry name" value="POLYKETIDE SYNTHASE-RELATED"/>
    <property type="match status" value="1"/>
</dbReference>
<keyword evidence="8" id="KW-0276">Fatty acid metabolism</keyword>
<sequence>MSVNKTKGLRRVVVTGVGMVTSMGLDVPTVWQGLLAGRSGIRHLENFDKEFVTKYRAPDDFPLIAGEVTDFNLKDILQARKNNLSKEDLKQIKYTDRFTQFALAASLEAIQNSGLHLENEDPERCGVIIASGMGGVGSWEESMIRLLQEGVRRVSPFLVPKMIPNLAAGNVSISFKAKGPNIALSTACAAGSHAIGMAYRSIQLGESDLMAAGGSEAAVTMLTITAFYRMGALATGYNDRPEIASRPFDVQRNGFVMSEGAGIMVLEELDHALARGAEIYAEVVGFGMTGDAYHITDPHMEGAARCIILALKDADISPELINYVNPHATATPVGDRNEVRALLSIFRDPNRRPVVSATKSMTGHLLGAAGAVEAIFTVLSIKEGIIPPTINLTEVDPDCLGLDYITGKARKMDIRYALSNSFGFGGTNATLVFKRFEA</sequence>
<dbReference type="InterPro" id="IPR017568">
    <property type="entry name" value="3-oxoacyl-ACP_synth-2"/>
</dbReference>
<dbReference type="PROSITE" id="PS52004">
    <property type="entry name" value="KS3_2"/>
    <property type="match status" value="1"/>
</dbReference>
<comment type="caution">
    <text evidence="18">The sequence shown here is derived from an EMBL/GenBank/DDBJ whole genome shotgun (WGS) entry which is preliminary data.</text>
</comment>
<evidence type="ECO:0000256" key="16">
    <source>
        <dbReference type="RuleBase" id="RU003694"/>
    </source>
</evidence>
<comment type="catalytic activity">
    <reaction evidence="13">
        <text>a fatty acyl-[ACP] + malonyl-[ACP] + H(+) = a 3-oxoacyl-[ACP] + holo-[ACP] + CO2</text>
        <dbReference type="Rhea" id="RHEA:22836"/>
        <dbReference type="Rhea" id="RHEA-COMP:9623"/>
        <dbReference type="Rhea" id="RHEA-COMP:9685"/>
        <dbReference type="Rhea" id="RHEA-COMP:9916"/>
        <dbReference type="Rhea" id="RHEA-COMP:14125"/>
        <dbReference type="ChEBI" id="CHEBI:15378"/>
        <dbReference type="ChEBI" id="CHEBI:16526"/>
        <dbReference type="ChEBI" id="CHEBI:64479"/>
        <dbReference type="ChEBI" id="CHEBI:78449"/>
        <dbReference type="ChEBI" id="CHEBI:78776"/>
        <dbReference type="ChEBI" id="CHEBI:138651"/>
        <dbReference type="EC" id="2.3.1.41"/>
    </reaction>
    <physiologicalReaction direction="left-to-right" evidence="13">
        <dbReference type="Rhea" id="RHEA:22837"/>
    </physiologicalReaction>
</comment>
<dbReference type="Gene3D" id="3.40.47.10">
    <property type="match status" value="1"/>
</dbReference>
<comment type="pathway">
    <text evidence="2 14">Lipid metabolism; fatty acid biosynthesis.</text>
</comment>
<evidence type="ECO:0000256" key="12">
    <source>
        <dbReference type="ARBA" id="ARBA00048121"/>
    </source>
</evidence>
<dbReference type="InterPro" id="IPR000794">
    <property type="entry name" value="Beta-ketoacyl_synthase"/>
</dbReference>
<keyword evidence="9" id="KW-0443">Lipid metabolism</keyword>
<keyword evidence="5" id="KW-0963">Cytoplasm</keyword>
<dbReference type="PROSITE" id="PS00606">
    <property type="entry name" value="KS3_1"/>
    <property type="match status" value="1"/>
</dbReference>
<comment type="function">
    <text evidence="14">Involved in the type II fatty acid elongation cycle. Catalyzes the elongation of a wide range of acyl-ACP by the addition of two carbons from malonyl-ACP to an acyl acceptor. Can efficiently catalyze the conversion of palmitoleoyl-ACP (cis-hexadec-9-enoyl-ACP) to cis-vaccenoyl-ACP (cis-octadec-11-enoyl-ACP), an essential step in the thermal regulation of fatty acid composition.</text>
</comment>
<organism evidence="18">
    <name type="scientific">Desulfobacca acetoxidans</name>
    <dbReference type="NCBI Taxonomy" id="60893"/>
    <lineage>
        <taxon>Bacteria</taxon>
        <taxon>Pseudomonadati</taxon>
        <taxon>Thermodesulfobacteriota</taxon>
        <taxon>Desulfobaccia</taxon>
        <taxon>Desulfobaccales</taxon>
        <taxon>Desulfobaccaceae</taxon>
        <taxon>Desulfobacca</taxon>
    </lineage>
</organism>
<dbReference type="NCBIfam" id="NF005589">
    <property type="entry name" value="PRK07314.1"/>
    <property type="match status" value="1"/>
</dbReference>
<evidence type="ECO:0000313" key="18">
    <source>
        <dbReference type="EMBL" id="HGF33194.1"/>
    </source>
</evidence>
<dbReference type="InterPro" id="IPR014031">
    <property type="entry name" value="Ketoacyl_synth_C"/>
</dbReference>
<dbReference type="EMBL" id="DTMF01000056">
    <property type="protein sequence ID" value="HGF33194.1"/>
    <property type="molecule type" value="Genomic_DNA"/>
</dbReference>
<dbReference type="GO" id="GO:0004315">
    <property type="term" value="F:3-oxoacyl-[acyl-carrier-protein] synthase activity"/>
    <property type="evidence" value="ECO:0007669"/>
    <property type="project" value="UniProtKB-UniRule"/>
</dbReference>
<dbReference type="Pfam" id="PF02801">
    <property type="entry name" value="Ketoacyl-synt_C"/>
    <property type="match status" value="1"/>
</dbReference>
<protein>
    <recommendedName>
        <fullName evidence="14">3-oxoacyl-[acyl-carrier-protein] synthase 2</fullName>
        <ecNumber evidence="14">2.3.1.179</ecNumber>
    </recommendedName>
</protein>
<evidence type="ECO:0000256" key="3">
    <source>
        <dbReference type="ARBA" id="ARBA00008467"/>
    </source>
</evidence>
<evidence type="ECO:0000256" key="14">
    <source>
        <dbReference type="PIRNR" id="PIRNR000447"/>
    </source>
</evidence>
<comment type="catalytic activity">
    <reaction evidence="12">
        <text>(3Z)-decenoyl-[ACP] + malonyl-[ACP] + H(+) = 3-oxo-(5Z)-dodecenoyl-[ACP] + holo-[ACP] + CO2</text>
        <dbReference type="Rhea" id="RHEA:54940"/>
        <dbReference type="Rhea" id="RHEA-COMP:9623"/>
        <dbReference type="Rhea" id="RHEA-COMP:9685"/>
        <dbReference type="Rhea" id="RHEA-COMP:9927"/>
        <dbReference type="Rhea" id="RHEA-COMP:14042"/>
        <dbReference type="ChEBI" id="CHEBI:15378"/>
        <dbReference type="ChEBI" id="CHEBI:16526"/>
        <dbReference type="ChEBI" id="CHEBI:64479"/>
        <dbReference type="ChEBI" id="CHEBI:78449"/>
        <dbReference type="ChEBI" id="CHEBI:78798"/>
        <dbReference type="ChEBI" id="CHEBI:138410"/>
    </reaction>
    <physiologicalReaction direction="left-to-right" evidence="12">
        <dbReference type="Rhea" id="RHEA:54941"/>
    </physiologicalReaction>
</comment>
<feature type="domain" description="Ketosynthase family 3 (KS3)" evidence="17">
    <location>
        <begin position="9"/>
        <end position="435"/>
    </location>
</feature>
<dbReference type="InterPro" id="IPR016039">
    <property type="entry name" value="Thiolase-like"/>
</dbReference>
<comment type="similarity">
    <text evidence="3 14 16">Belongs to the thiolase-like superfamily. Beta-ketoacyl-ACP synthases family.</text>
</comment>
<dbReference type="InterPro" id="IPR018201">
    <property type="entry name" value="Ketoacyl_synth_AS"/>
</dbReference>
<name>A0A7C3V3Q7_9BACT</name>
<evidence type="ECO:0000256" key="9">
    <source>
        <dbReference type="ARBA" id="ARBA00023098"/>
    </source>
</evidence>
<evidence type="ECO:0000256" key="6">
    <source>
        <dbReference type="ARBA" id="ARBA00022516"/>
    </source>
</evidence>
<proteinExistence type="inferred from homology"/>
<evidence type="ECO:0000256" key="15">
    <source>
        <dbReference type="PIRSR" id="PIRSR000447-1"/>
    </source>
</evidence>
<dbReference type="GO" id="GO:0005829">
    <property type="term" value="C:cytosol"/>
    <property type="evidence" value="ECO:0007669"/>
    <property type="project" value="TreeGrafter"/>
</dbReference>
<comment type="catalytic activity">
    <reaction evidence="14">
        <text>(9Z)-hexadecenoyl-[ACP] + malonyl-[ACP] + H(+) = 3-oxo-(11Z)-octadecenoyl-[ACP] + holo-[ACP] + CO2</text>
        <dbReference type="Rhea" id="RHEA:55040"/>
        <dbReference type="Rhea" id="RHEA-COMP:9623"/>
        <dbReference type="Rhea" id="RHEA-COMP:9685"/>
        <dbReference type="Rhea" id="RHEA-COMP:10800"/>
        <dbReference type="Rhea" id="RHEA-COMP:14074"/>
        <dbReference type="ChEBI" id="CHEBI:15378"/>
        <dbReference type="ChEBI" id="CHEBI:16526"/>
        <dbReference type="ChEBI" id="CHEBI:64479"/>
        <dbReference type="ChEBI" id="CHEBI:78449"/>
        <dbReference type="ChEBI" id="CHEBI:83989"/>
        <dbReference type="ChEBI" id="CHEBI:138538"/>
        <dbReference type="EC" id="2.3.1.179"/>
    </reaction>
</comment>
<reference evidence="18" key="1">
    <citation type="journal article" date="2020" name="mSystems">
        <title>Genome- and Community-Level Interaction Insights into Carbon Utilization and Element Cycling Functions of Hydrothermarchaeota in Hydrothermal Sediment.</title>
        <authorList>
            <person name="Zhou Z."/>
            <person name="Liu Y."/>
            <person name="Xu W."/>
            <person name="Pan J."/>
            <person name="Luo Z.H."/>
            <person name="Li M."/>
        </authorList>
    </citation>
    <scope>NUCLEOTIDE SEQUENCE [LARGE SCALE GENOMIC DNA]</scope>
    <source>
        <strain evidence="18">SpSt-897</strain>
    </source>
</reference>
<evidence type="ECO:0000256" key="7">
    <source>
        <dbReference type="ARBA" id="ARBA00022679"/>
    </source>
</evidence>
<dbReference type="AlphaFoldDB" id="A0A7C3V3Q7"/>
<dbReference type="EC" id="2.3.1.179" evidence="14"/>
<comment type="subcellular location">
    <subcellularLocation>
        <location evidence="1">Cytoplasm</location>
    </subcellularLocation>
</comment>
<dbReference type="Pfam" id="PF00109">
    <property type="entry name" value="ketoacyl-synt"/>
    <property type="match status" value="1"/>
</dbReference>
<comment type="subunit">
    <text evidence="4">Homodimer.</text>
</comment>